<evidence type="ECO:0000313" key="3">
    <source>
        <dbReference type="EMBL" id="ODQ82346.1"/>
    </source>
</evidence>
<gene>
    <name evidence="3" type="ORF">BABINDRAFT_164154</name>
</gene>
<feature type="coiled-coil region" evidence="1">
    <location>
        <begin position="396"/>
        <end position="457"/>
    </location>
</feature>
<organism evidence="3 4">
    <name type="scientific">Babjeviella inositovora NRRL Y-12698</name>
    <dbReference type="NCBI Taxonomy" id="984486"/>
    <lineage>
        <taxon>Eukaryota</taxon>
        <taxon>Fungi</taxon>
        <taxon>Dikarya</taxon>
        <taxon>Ascomycota</taxon>
        <taxon>Saccharomycotina</taxon>
        <taxon>Pichiomycetes</taxon>
        <taxon>Serinales incertae sedis</taxon>
        <taxon>Babjeviella</taxon>
    </lineage>
</organism>
<name>A0A1E3QXG7_9ASCO</name>
<feature type="compositionally biased region" description="Low complexity" evidence="2">
    <location>
        <begin position="126"/>
        <end position="138"/>
    </location>
</feature>
<evidence type="ECO:0000256" key="1">
    <source>
        <dbReference type="SAM" id="Coils"/>
    </source>
</evidence>
<proteinExistence type="predicted"/>
<sequence>MSKEHQETASTGIATSVASHEFQFDDSHFVNRNTAVEEHFTFQGAGVAAHTENDVEPKSGAMNHPVPGLSLSEPDTKTWEAISDGESEQSQDRGLPEVSSSFSIAGDNASPDPSAVPETEVSVNLTIPSTTTNPITPTVQPSSAFPSSANRVSRIEELQKRVDSLTVPGNASPYAGDAYGFEDPAASGHSFSDGTSLLDSPSLPIFPKSSRIISIDGPMTPTPQDHSQFGPVTERKAAPANTFEHVRQIYELNVSAESILTGKETGKTGHASDRPPSSRHASQSSNSTLNDLDDNDEYPLFETFRPLNPPKHRAVAPAVEPVEKKGQGRNATPISTGFVPSRITAFDKPLEQPVATTAAEPQLLCPASSTTRQFQVVRKISQEEVRAADPQMEALLQNLIQQKDDLSLKIQKIQREIQFLDELLPPIALGAEENTQRKKILRAKEKLEGLLDKVEKDKLRTGMMISRAWRKQKNDATGNPSEYWIRNHDRVVS</sequence>
<feature type="compositionally biased region" description="Basic and acidic residues" evidence="2">
    <location>
        <begin position="264"/>
        <end position="273"/>
    </location>
</feature>
<dbReference type="EMBL" id="KV454426">
    <property type="protein sequence ID" value="ODQ82346.1"/>
    <property type="molecule type" value="Genomic_DNA"/>
</dbReference>
<feature type="region of interest" description="Disordered" evidence="2">
    <location>
        <begin position="264"/>
        <end position="312"/>
    </location>
</feature>
<evidence type="ECO:0000256" key="2">
    <source>
        <dbReference type="SAM" id="MobiDB-lite"/>
    </source>
</evidence>
<dbReference type="AlphaFoldDB" id="A0A1E3QXG7"/>
<dbReference type="RefSeq" id="XP_018987674.1">
    <property type="nucleotide sequence ID" value="XM_019130228.1"/>
</dbReference>
<dbReference type="STRING" id="984486.A0A1E3QXG7"/>
<dbReference type="GeneID" id="30148081"/>
<keyword evidence="4" id="KW-1185">Reference proteome</keyword>
<dbReference type="Proteomes" id="UP000094336">
    <property type="component" value="Unassembled WGS sequence"/>
</dbReference>
<feature type="compositionally biased region" description="Polar residues" evidence="2">
    <location>
        <begin position="139"/>
        <end position="148"/>
    </location>
</feature>
<keyword evidence="1" id="KW-0175">Coiled coil</keyword>
<protein>
    <submittedName>
        <fullName evidence="3">Uncharacterized protein</fullName>
    </submittedName>
</protein>
<evidence type="ECO:0000313" key="4">
    <source>
        <dbReference type="Proteomes" id="UP000094336"/>
    </source>
</evidence>
<accession>A0A1E3QXG7</accession>
<dbReference type="OrthoDB" id="3993315at2759"/>
<reference evidence="4" key="1">
    <citation type="submission" date="2016-05" db="EMBL/GenBank/DDBJ databases">
        <title>Comparative genomics of biotechnologically important yeasts.</title>
        <authorList>
            <consortium name="DOE Joint Genome Institute"/>
            <person name="Riley R."/>
            <person name="Haridas S."/>
            <person name="Wolfe K.H."/>
            <person name="Lopes M.R."/>
            <person name="Hittinger C.T."/>
            <person name="Goker M."/>
            <person name="Salamov A."/>
            <person name="Wisecaver J."/>
            <person name="Long T.M."/>
            <person name="Aerts A.L."/>
            <person name="Barry K."/>
            <person name="Choi C."/>
            <person name="Clum A."/>
            <person name="Coughlan A.Y."/>
            <person name="Deshpande S."/>
            <person name="Douglass A.P."/>
            <person name="Hanson S.J."/>
            <person name="Klenk H.-P."/>
            <person name="Labutti K."/>
            <person name="Lapidus A."/>
            <person name="Lindquist E."/>
            <person name="Lipzen A."/>
            <person name="Meier-Kolthoff J.P."/>
            <person name="Ohm R.A."/>
            <person name="Otillar R.P."/>
            <person name="Pangilinan J."/>
            <person name="Peng Y."/>
            <person name="Rokas A."/>
            <person name="Rosa C.A."/>
            <person name="Scheuner C."/>
            <person name="Sibirny A.A."/>
            <person name="Slot J.C."/>
            <person name="Stielow J.B."/>
            <person name="Sun H."/>
            <person name="Kurtzman C.P."/>
            <person name="Blackwell M."/>
            <person name="Grigoriev I.V."/>
            <person name="Jeffries T.W."/>
        </authorList>
    </citation>
    <scope>NUCLEOTIDE SEQUENCE [LARGE SCALE GENOMIC DNA]</scope>
    <source>
        <strain evidence="4">NRRL Y-12698</strain>
    </source>
</reference>
<feature type="region of interest" description="Disordered" evidence="2">
    <location>
        <begin position="45"/>
        <end position="148"/>
    </location>
</feature>